<reference evidence="1 2" key="1">
    <citation type="submission" date="2012-01" db="EMBL/GenBank/DDBJ databases">
        <title>Improved High-Quality Draft sequence of Metallosphaera yellowstonensis MK1.</title>
        <authorList>
            <consortium name="US DOE Joint Genome Institute"/>
            <person name="Lucas S."/>
            <person name="Han J."/>
            <person name="Cheng J.-F."/>
            <person name="Goodwin L."/>
            <person name="Pitluck S."/>
            <person name="Peters L."/>
            <person name="Teshima H."/>
            <person name="Detter J.C."/>
            <person name="Han C."/>
            <person name="Tapia R."/>
            <person name="Land M."/>
            <person name="Hauser L."/>
            <person name="Kyrpides N."/>
            <person name="Kozubal M."/>
            <person name="Macur R.E."/>
            <person name="Jay Z."/>
            <person name="Inskeep W."/>
            <person name="Woyke T."/>
        </authorList>
    </citation>
    <scope>NUCLEOTIDE SEQUENCE [LARGE SCALE GENOMIC DNA]</scope>
    <source>
        <strain evidence="1 2">MK1</strain>
    </source>
</reference>
<name>H2C5G0_9CREN</name>
<dbReference type="AlphaFoldDB" id="H2C5G0"/>
<proteinExistence type="predicted"/>
<organism evidence="1 2">
    <name type="scientific">Metallosphaera yellowstonensis MK1</name>
    <dbReference type="NCBI Taxonomy" id="671065"/>
    <lineage>
        <taxon>Archaea</taxon>
        <taxon>Thermoproteota</taxon>
        <taxon>Thermoprotei</taxon>
        <taxon>Sulfolobales</taxon>
        <taxon>Sulfolobaceae</taxon>
        <taxon>Metallosphaera</taxon>
    </lineage>
</organism>
<accession>H2C5G0</accession>
<evidence type="ECO:0000313" key="1">
    <source>
        <dbReference type="EMBL" id="EHP69037.1"/>
    </source>
</evidence>
<protein>
    <submittedName>
        <fullName evidence="1">Uncharacterized protein</fullName>
    </submittedName>
</protein>
<dbReference type="Proteomes" id="UP000003980">
    <property type="component" value="Unassembled WGS sequence"/>
</dbReference>
<dbReference type="STRING" id="671065.MetMK1DRAFT_00017830"/>
<keyword evidence="2" id="KW-1185">Reference proteome</keyword>
<dbReference type="HOGENOM" id="CLU_2613719_0_0_2"/>
<gene>
    <name evidence="1" type="ORF">MetMK1DRAFT_00017830</name>
</gene>
<evidence type="ECO:0000313" key="2">
    <source>
        <dbReference type="Proteomes" id="UP000003980"/>
    </source>
</evidence>
<dbReference type="EMBL" id="JH597768">
    <property type="protein sequence ID" value="EHP69037.1"/>
    <property type="molecule type" value="Genomic_DNA"/>
</dbReference>
<sequence length="78" mass="8695">MRVKAKMITRFTTSFKVVLSSTASRTEVAEIVKDILGLCVLSAKLYRTAVTGVSLGMASKSRLNLITKSWKLRKDFEL</sequence>